<name>A0A7W3ZET1_9PSEU</name>
<dbReference type="RefSeq" id="WP_182895132.1">
    <property type="nucleotide sequence ID" value="NZ_JACGZW010000013.1"/>
</dbReference>
<organism evidence="3 4">
    <name type="scientific">Amycolatopsis dendrobii</name>
    <dbReference type="NCBI Taxonomy" id="2760662"/>
    <lineage>
        <taxon>Bacteria</taxon>
        <taxon>Bacillati</taxon>
        <taxon>Actinomycetota</taxon>
        <taxon>Actinomycetes</taxon>
        <taxon>Pseudonocardiales</taxon>
        <taxon>Pseudonocardiaceae</taxon>
        <taxon>Amycolatopsis</taxon>
    </lineage>
</organism>
<dbReference type="InterPro" id="IPR001387">
    <property type="entry name" value="Cro/C1-type_HTH"/>
</dbReference>
<dbReference type="CDD" id="cd00093">
    <property type="entry name" value="HTH_XRE"/>
    <property type="match status" value="1"/>
</dbReference>
<accession>A0A7W3ZET1</accession>
<proteinExistence type="predicted"/>
<dbReference type="SUPFAM" id="SSF47413">
    <property type="entry name" value="lambda repressor-like DNA-binding domains"/>
    <property type="match status" value="1"/>
</dbReference>
<dbReference type="AlphaFoldDB" id="A0A7W3ZET1"/>
<evidence type="ECO:0000256" key="1">
    <source>
        <dbReference type="SAM" id="MobiDB-lite"/>
    </source>
</evidence>
<protein>
    <submittedName>
        <fullName evidence="3">Helix-turn-helix transcriptional regulator</fullName>
    </submittedName>
</protein>
<dbReference type="EMBL" id="JACGZW010000013">
    <property type="protein sequence ID" value="MBB1158368.1"/>
    <property type="molecule type" value="Genomic_DNA"/>
</dbReference>
<evidence type="ECO:0000313" key="4">
    <source>
        <dbReference type="Proteomes" id="UP000526734"/>
    </source>
</evidence>
<dbReference type="Gene3D" id="3.30.450.180">
    <property type="match status" value="1"/>
</dbReference>
<evidence type="ECO:0000259" key="2">
    <source>
        <dbReference type="PROSITE" id="PS50943"/>
    </source>
</evidence>
<evidence type="ECO:0000313" key="3">
    <source>
        <dbReference type="EMBL" id="MBB1158368.1"/>
    </source>
</evidence>
<dbReference type="PROSITE" id="PS50943">
    <property type="entry name" value="HTH_CROC1"/>
    <property type="match status" value="1"/>
</dbReference>
<dbReference type="InterPro" id="IPR041413">
    <property type="entry name" value="MLTR_LBD"/>
</dbReference>
<dbReference type="Pfam" id="PF17765">
    <property type="entry name" value="MLTR_LBD"/>
    <property type="match status" value="1"/>
</dbReference>
<dbReference type="PANTHER" id="PTHR35010">
    <property type="entry name" value="BLL4672 PROTEIN-RELATED"/>
    <property type="match status" value="1"/>
</dbReference>
<keyword evidence="4" id="KW-1185">Reference proteome</keyword>
<dbReference type="Proteomes" id="UP000526734">
    <property type="component" value="Unassembled WGS sequence"/>
</dbReference>
<sequence>MARDPRLAQLGAFLHARRDEAPPPASTGTGRRQVPGLRRGEVAALAFVSDEYYTRIEQGRVMPSADVVRRIADALGLDGDQTRYALDLVVAGEAPPPNPEPSDPLRRLVDRMGEVPAILVGPATSVLAWNAAAARLLTDFGAVPPERRRYVQMLFTDPVLQSRFADLEAMRRTVIGIVRASTPAGAPTGGWIDELLRTDPGFAALWERNDVVRPHTHLRVRLRRPDGVGETLDQVVLQVVDDPHQRLIAFVPAG</sequence>
<gene>
    <name evidence="3" type="ORF">H4281_34920</name>
</gene>
<dbReference type="GO" id="GO:0003677">
    <property type="term" value="F:DNA binding"/>
    <property type="evidence" value="ECO:0007669"/>
    <property type="project" value="InterPro"/>
</dbReference>
<feature type="domain" description="HTH cro/C1-type" evidence="2">
    <location>
        <begin position="32"/>
        <end position="82"/>
    </location>
</feature>
<dbReference type="Gene3D" id="1.10.260.40">
    <property type="entry name" value="lambda repressor-like DNA-binding domains"/>
    <property type="match status" value="1"/>
</dbReference>
<reference evidence="3 4" key="1">
    <citation type="submission" date="2020-08" db="EMBL/GenBank/DDBJ databases">
        <title>Amycolatopsis sp. nov. DR6-1 isolated from Dendrobium heterocarpum.</title>
        <authorList>
            <person name="Tedsree N."/>
            <person name="Kuncharoen N."/>
            <person name="Likhitwitayawuid K."/>
            <person name="Tanasupawat S."/>
        </authorList>
    </citation>
    <scope>NUCLEOTIDE SEQUENCE [LARGE SCALE GENOMIC DNA]</scope>
    <source>
        <strain evidence="3 4">DR6-1</strain>
    </source>
</reference>
<dbReference type="Pfam" id="PF13560">
    <property type="entry name" value="HTH_31"/>
    <property type="match status" value="1"/>
</dbReference>
<comment type="caution">
    <text evidence="3">The sequence shown here is derived from an EMBL/GenBank/DDBJ whole genome shotgun (WGS) entry which is preliminary data.</text>
</comment>
<dbReference type="InterPro" id="IPR010982">
    <property type="entry name" value="Lambda_DNA-bd_dom_sf"/>
</dbReference>
<dbReference type="SMART" id="SM00530">
    <property type="entry name" value="HTH_XRE"/>
    <property type="match status" value="1"/>
</dbReference>
<feature type="region of interest" description="Disordered" evidence="1">
    <location>
        <begin position="14"/>
        <end position="33"/>
    </location>
</feature>